<dbReference type="Proteomes" id="UP000823632">
    <property type="component" value="Unassembled WGS sequence"/>
</dbReference>
<evidence type="ECO:0000313" key="2">
    <source>
        <dbReference type="EMBL" id="MBO8431113.1"/>
    </source>
</evidence>
<organism evidence="2 3">
    <name type="scientific">Candidatus Scatousia excrementipullorum</name>
    <dbReference type="NCBI Taxonomy" id="2840936"/>
    <lineage>
        <taxon>Bacteria</taxon>
        <taxon>Candidatus Scatousia</taxon>
    </lineage>
</organism>
<dbReference type="InterPro" id="IPR045584">
    <property type="entry name" value="Pilin-like"/>
</dbReference>
<dbReference type="Pfam" id="PF07963">
    <property type="entry name" value="N_methyl"/>
    <property type="match status" value="1"/>
</dbReference>
<keyword evidence="1" id="KW-0812">Transmembrane</keyword>
<feature type="transmembrane region" description="Helical" evidence="1">
    <location>
        <begin position="12"/>
        <end position="37"/>
    </location>
</feature>
<name>A0A9D9DQV4_9BACT</name>
<protein>
    <submittedName>
        <fullName evidence="2">Type II secretion system protein</fullName>
    </submittedName>
</protein>
<proteinExistence type="predicted"/>
<evidence type="ECO:0000313" key="3">
    <source>
        <dbReference type="Proteomes" id="UP000823632"/>
    </source>
</evidence>
<reference evidence="2" key="2">
    <citation type="journal article" date="2021" name="PeerJ">
        <title>Extensive microbial diversity within the chicken gut microbiome revealed by metagenomics and culture.</title>
        <authorList>
            <person name="Gilroy R."/>
            <person name="Ravi A."/>
            <person name="Getino M."/>
            <person name="Pursley I."/>
            <person name="Horton D.L."/>
            <person name="Alikhan N.F."/>
            <person name="Baker D."/>
            <person name="Gharbi K."/>
            <person name="Hall N."/>
            <person name="Watson M."/>
            <person name="Adriaenssens E.M."/>
            <person name="Foster-Nyarko E."/>
            <person name="Jarju S."/>
            <person name="Secka A."/>
            <person name="Antonio M."/>
            <person name="Oren A."/>
            <person name="Chaudhuri R.R."/>
            <person name="La Ragione R."/>
            <person name="Hildebrand F."/>
            <person name="Pallen M.J."/>
        </authorList>
    </citation>
    <scope>NUCLEOTIDE SEQUENCE</scope>
    <source>
        <strain evidence="2">10192</strain>
    </source>
</reference>
<dbReference type="AlphaFoldDB" id="A0A9D9DQV4"/>
<gene>
    <name evidence="2" type="ORF">IAC76_06965</name>
</gene>
<dbReference type="EMBL" id="JADIND010000151">
    <property type="protein sequence ID" value="MBO8431113.1"/>
    <property type="molecule type" value="Genomic_DNA"/>
</dbReference>
<dbReference type="SUPFAM" id="SSF54523">
    <property type="entry name" value="Pili subunits"/>
    <property type="match status" value="1"/>
</dbReference>
<sequence>MPEGLPTKKKAAFTLSEVLITLGIIGVVAAMTLPTVLNDIQDKQFKTAFKKQYSVIAQVVQKAYLEEGETPAPNKDWRQMPKYFCRMQKELNALKSGTICPDNIDDMSYEIGGWEGDTDWPSTGEYYWHKENEWFDKQGKPYFRNPAYSALAMLLPDGTLLQYICANQIFIDVNGYKKPNVIGRDIFYIIVNNNRITPTFLYESYGSNGSINGCSGSEYSVQITSRNYKQDCESGSGWGCSMLYLLD</sequence>
<keyword evidence="1" id="KW-0472">Membrane</keyword>
<dbReference type="InterPro" id="IPR012902">
    <property type="entry name" value="N_methyl_site"/>
</dbReference>
<accession>A0A9D9DQV4</accession>
<comment type="caution">
    <text evidence="2">The sequence shown here is derived from an EMBL/GenBank/DDBJ whole genome shotgun (WGS) entry which is preliminary data.</text>
</comment>
<evidence type="ECO:0000256" key="1">
    <source>
        <dbReference type="SAM" id="Phobius"/>
    </source>
</evidence>
<dbReference type="NCBIfam" id="TIGR02532">
    <property type="entry name" value="IV_pilin_GFxxxE"/>
    <property type="match status" value="1"/>
</dbReference>
<reference evidence="2" key="1">
    <citation type="submission" date="2020-10" db="EMBL/GenBank/DDBJ databases">
        <authorList>
            <person name="Gilroy R."/>
        </authorList>
    </citation>
    <scope>NUCLEOTIDE SEQUENCE</scope>
    <source>
        <strain evidence="2">10192</strain>
    </source>
</reference>
<keyword evidence="1" id="KW-1133">Transmembrane helix</keyword>
<dbReference type="Gene3D" id="3.30.700.10">
    <property type="entry name" value="Glycoprotein, Type 4 Pilin"/>
    <property type="match status" value="1"/>
</dbReference>